<dbReference type="InterPro" id="IPR052021">
    <property type="entry name" value="Type-I_RS_S_subunit"/>
</dbReference>
<dbReference type="PANTHER" id="PTHR30408">
    <property type="entry name" value="TYPE-1 RESTRICTION ENZYME ECOKI SPECIFICITY PROTEIN"/>
    <property type="match status" value="1"/>
</dbReference>
<reference evidence="5 6" key="1">
    <citation type="submission" date="2020-02" db="EMBL/GenBank/DDBJ databases">
        <authorList>
            <person name="Zheng R.K."/>
            <person name="Sun C.M."/>
        </authorList>
    </citation>
    <scope>NUCLEOTIDE SEQUENCE [LARGE SCALE GENOMIC DNA]</scope>
    <source>
        <strain evidence="6">zrk23</strain>
    </source>
</reference>
<dbReference type="AlphaFoldDB" id="A0A6G6Y4W2"/>
<dbReference type="KEGG" id="spzr:G5C33_07455"/>
<evidence type="ECO:0000256" key="2">
    <source>
        <dbReference type="ARBA" id="ARBA00022747"/>
    </source>
</evidence>
<evidence type="ECO:0000313" key="6">
    <source>
        <dbReference type="Proteomes" id="UP000501568"/>
    </source>
</evidence>
<dbReference type="GO" id="GO:0004519">
    <property type="term" value="F:endonuclease activity"/>
    <property type="evidence" value="ECO:0007669"/>
    <property type="project" value="UniProtKB-KW"/>
</dbReference>
<dbReference type="PANTHER" id="PTHR30408:SF13">
    <property type="entry name" value="TYPE I RESTRICTION ENZYME HINDI SPECIFICITY SUBUNIT"/>
    <property type="match status" value="1"/>
</dbReference>
<sequence length="431" mass="48754">MYDFVGADHWAKTTLYDLARWKNGLAFKNINFSAEGRPVIKIAELKAGITDQTKFTQAEYDRDVMVCDGDMLFSWSGNPDTSIDVFRWEGRQGWLNQHIYKVYPAEGVEEEFLFFLLRSLRPRFAEIARNKQTTGLGHVTLGDFKQMVVGLPSKLEQRLIVASVGPIQKKIELNRRMNETLEAQARALFRDWFVDFGPVKARMAGPDAGGAPYLAPDLWSLFPDRLDDDGVPEGWKVATLNDFAICQNRKADLEEVDEGTPYIGLEHMPRRSIALSEWEGAEKVSSAKSWFRRREILFGKLRPYFHKVGIAPVDGICSTDIVVLAPKKERFEALVLACVSTDEFVAFTDLSSTGTKMPRTSWKIMKTYPMVKPGDSVADWFQAICGPMLDRILSNIEENQTLAQTRDLLLPKLMSGEIRVGAVEREVEKVA</sequence>
<dbReference type="Pfam" id="PF01420">
    <property type="entry name" value="Methylase_S"/>
    <property type="match status" value="1"/>
</dbReference>
<dbReference type="RefSeq" id="WP_165326643.1">
    <property type="nucleotide sequence ID" value="NZ_CP049109.1"/>
</dbReference>
<dbReference type="InterPro" id="IPR000055">
    <property type="entry name" value="Restrct_endonuc_typeI_TRD"/>
</dbReference>
<evidence type="ECO:0000313" key="5">
    <source>
        <dbReference type="EMBL" id="QIG79643.1"/>
    </source>
</evidence>
<proteinExistence type="inferred from homology"/>
<keyword evidence="5" id="KW-0255">Endonuclease</keyword>
<evidence type="ECO:0000256" key="1">
    <source>
        <dbReference type="ARBA" id="ARBA00010923"/>
    </source>
</evidence>
<evidence type="ECO:0000259" key="4">
    <source>
        <dbReference type="Pfam" id="PF01420"/>
    </source>
</evidence>
<dbReference type="SUPFAM" id="SSF116734">
    <property type="entry name" value="DNA methylase specificity domain"/>
    <property type="match status" value="2"/>
</dbReference>
<dbReference type="EMBL" id="CP049109">
    <property type="protein sequence ID" value="QIG79643.1"/>
    <property type="molecule type" value="Genomic_DNA"/>
</dbReference>
<evidence type="ECO:0000256" key="3">
    <source>
        <dbReference type="ARBA" id="ARBA00023125"/>
    </source>
</evidence>
<keyword evidence="2" id="KW-0680">Restriction system</keyword>
<keyword evidence="3" id="KW-0238">DNA-binding</keyword>
<protein>
    <submittedName>
        <fullName evidence="5">Restriction endonuclease subunit S</fullName>
    </submittedName>
</protein>
<organism evidence="5 6">
    <name type="scientific">Stakelama tenebrarum</name>
    <dbReference type="NCBI Taxonomy" id="2711215"/>
    <lineage>
        <taxon>Bacteria</taxon>
        <taxon>Pseudomonadati</taxon>
        <taxon>Pseudomonadota</taxon>
        <taxon>Alphaproteobacteria</taxon>
        <taxon>Sphingomonadales</taxon>
        <taxon>Sphingomonadaceae</taxon>
        <taxon>Stakelama</taxon>
    </lineage>
</organism>
<dbReference type="GO" id="GO:0003677">
    <property type="term" value="F:DNA binding"/>
    <property type="evidence" value="ECO:0007669"/>
    <property type="project" value="UniProtKB-KW"/>
</dbReference>
<dbReference type="InterPro" id="IPR044946">
    <property type="entry name" value="Restrct_endonuc_typeI_TRD_sf"/>
</dbReference>
<keyword evidence="6" id="KW-1185">Reference proteome</keyword>
<feature type="domain" description="Type I restriction modification DNA specificity" evidence="4">
    <location>
        <begin position="9"/>
        <end position="182"/>
    </location>
</feature>
<dbReference type="Gene3D" id="3.90.220.20">
    <property type="entry name" value="DNA methylase specificity domains"/>
    <property type="match status" value="2"/>
</dbReference>
<dbReference type="REBASE" id="401624">
    <property type="entry name" value="S.Sspzrk23ORF7450P"/>
</dbReference>
<comment type="similarity">
    <text evidence="1">Belongs to the type-I restriction system S methylase family.</text>
</comment>
<gene>
    <name evidence="5" type="ORF">G5C33_07455</name>
</gene>
<keyword evidence="5" id="KW-0540">Nuclease</keyword>
<dbReference type="CDD" id="cd17254">
    <property type="entry name" value="RMtype1_S_FclI-TRD1-CR1_like"/>
    <property type="match status" value="1"/>
</dbReference>
<dbReference type="GO" id="GO:0009307">
    <property type="term" value="P:DNA restriction-modification system"/>
    <property type="evidence" value="ECO:0007669"/>
    <property type="project" value="UniProtKB-KW"/>
</dbReference>
<accession>A0A6G6Y4W2</accession>
<keyword evidence="5" id="KW-0378">Hydrolase</keyword>
<dbReference type="Proteomes" id="UP000501568">
    <property type="component" value="Chromosome"/>
</dbReference>
<name>A0A6G6Y4W2_9SPHN</name>